<dbReference type="AlphaFoldDB" id="A0A386HLQ8"/>
<sequence length="287" mass="31117">MVKFLSQFKFKSSSRNFLFPVLAILFIGFLFSPELSSAQKTKSALTASLINIEAATNATFTFNATLHNASTQPSVYNLNATLPLGWTVSFRVEGSEVSSLKVQPNQTQSISIQFYPAPSAKPDKYLIPVTAVSEDGKDTLALSLQAVVKGSYALQLTTPSGRLSDNITEGSQKQIQLIVNNSGSIALKNIELSAQTPTDWSATFNPSKIDNLDPGKSVTVTATLKVPDKTIAGDYVTTFNARESNVNATAAFRMTVETSILSGWMGILVIIIAIGIIYYLIRKYGRR</sequence>
<evidence type="ECO:0000259" key="2">
    <source>
        <dbReference type="Pfam" id="PF10633"/>
    </source>
</evidence>
<accession>A0A386HLQ8</accession>
<evidence type="ECO:0000313" key="3">
    <source>
        <dbReference type="EMBL" id="AYD46549.1"/>
    </source>
</evidence>
<dbReference type="InterPro" id="IPR013783">
    <property type="entry name" value="Ig-like_fold"/>
</dbReference>
<feature type="domain" description="Alpha-galactosidase NEW3" evidence="2">
    <location>
        <begin position="168"/>
        <end position="242"/>
    </location>
</feature>
<keyword evidence="4" id="KW-1185">Reference proteome</keyword>
<keyword evidence="1" id="KW-0472">Membrane</keyword>
<dbReference type="Proteomes" id="UP000266118">
    <property type="component" value="Chromosome"/>
</dbReference>
<evidence type="ECO:0000313" key="4">
    <source>
        <dbReference type="Proteomes" id="UP000266118"/>
    </source>
</evidence>
<gene>
    <name evidence="3" type="ORF">D6B99_02290</name>
</gene>
<keyword evidence="1" id="KW-1133">Transmembrane helix</keyword>
<evidence type="ECO:0000256" key="1">
    <source>
        <dbReference type="SAM" id="Phobius"/>
    </source>
</evidence>
<proteinExistence type="predicted"/>
<organism evidence="3 4">
    <name type="scientific">Arachidicoccus soli</name>
    <dbReference type="NCBI Taxonomy" id="2341117"/>
    <lineage>
        <taxon>Bacteria</taxon>
        <taxon>Pseudomonadati</taxon>
        <taxon>Bacteroidota</taxon>
        <taxon>Chitinophagia</taxon>
        <taxon>Chitinophagales</taxon>
        <taxon>Chitinophagaceae</taxon>
        <taxon>Arachidicoccus</taxon>
    </lineage>
</organism>
<dbReference type="Gene3D" id="2.60.40.10">
    <property type="entry name" value="Immunoglobulins"/>
    <property type="match status" value="1"/>
</dbReference>
<dbReference type="InterPro" id="IPR018905">
    <property type="entry name" value="A-galactase_NEW3"/>
</dbReference>
<dbReference type="Pfam" id="PF10633">
    <property type="entry name" value="NPCBM_assoc"/>
    <property type="match status" value="1"/>
</dbReference>
<dbReference type="EMBL" id="CP032489">
    <property type="protein sequence ID" value="AYD46549.1"/>
    <property type="molecule type" value="Genomic_DNA"/>
</dbReference>
<reference evidence="3 4" key="1">
    <citation type="submission" date="2018-09" db="EMBL/GenBank/DDBJ databases">
        <title>Arachidicoccus sp. nov., a bacterium isolated from soil.</title>
        <authorList>
            <person name="Weon H.-Y."/>
            <person name="Kwon S.-W."/>
            <person name="Lee S.A."/>
        </authorList>
    </citation>
    <scope>NUCLEOTIDE SEQUENCE [LARGE SCALE GENOMIC DNA]</scope>
    <source>
        <strain evidence="3 4">KIS59-12</strain>
    </source>
</reference>
<name>A0A386HLQ8_9BACT</name>
<dbReference type="KEGG" id="ark:D6B99_02290"/>
<keyword evidence="1" id="KW-0812">Transmembrane</keyword>
<dbReference type="OrthoDB" id="8631677at2"/>
<dbReference type="PANTHER" id="PTHR39198:SF1">
    <property type="entry name" value="ALPHA-GALACTOSIDASE NEW3 DOMAIN-CONTAINING PROTEIN"/>
    <property type="match status" value="1"/>
</dbReference>
<protein>
    <recommendedName>
        <fullName evidence="2">Alpha-galactosidase NEW3 domain-containing protein</fullName>
    </recommendedName>
</protein>
<dbReference type="RefSeq" id="WP_119984690.1">
    <property type="nucleotide sequence ID" value="NZ_CP032489.1"/>
</dbReference>
<dbReference type="PANTHER" id="PTHR39198">
    <property type="entry name" value="HYPOTHETICAL MEMBRANE PROTEIN, CONSERVED"/>
    <property type="match status" value="1"/>
</dbReference>
<feature type="transmembrane region" description="Helical" evidence="1">
    <location>
        <begin position="261"/>
        <end position="281"/>
    </location>
</feature>